<dbReference type="EC" id="2.7.1.56" evidence="2 11"/>
<keyword evidence="14" id="KW-1185">Reference proteome</keyword>
<dbReference type="GO" id="GO:0005524">
    <property type="term" value="F:ATP binding"/>
    <property type="evidence" value="ECO:0007669"/>
    <property type="project" value="UniProtKB-UniRule"/>
</dbReference>
<comment type="function">
    <text evidence="11">Catalyzes the ATP-dependent phosphorylation of fructose-l-phosphate to fructose-l,6-bisphosphate.</text>
</comment>
<evidence type="ECO:0000256" key="2">
    <source>
        <dbReference type="ARBA" id="ARBA00012131"/>
    </source>
</evidence>
<feature type="domain" description="Carbohydrate kinase PfkB" evidence="12">
    <location>
        <begin position="11"/>
        <end position="293"/>
    </location>
</feature>
<dbReference type="NCBIfam" id="TIGR03828">
    <property type="entry name" value="pfkB"/>
    <property type="match status" value="1"/>
</dbReference>
<dbReference type="InterPro" id="IPR011611">
    <property type="entry name" value="PfkB_dom"/>
</dbReference>
<name>A0A542ZJI4_9MICO</name>
<dbReference type="OrthoDB" id="9801219at2"/>
<dbReference type="GO" id="GO:0008662">
    <property type="term" value="F:1-phosphofructokinase activity"/>
    <property type="evidence" value="ECO:0007669"/>
    <property type="project" value="UniProtKB-UniRule"/>
</dbReference>
<evidence type="ECO:0000256" key="8">
    <source>
        <dbReference type="ARBA" id="ARBA00032802"/>
    </source>
</evidence>
<dbReference type="Gene3D" id="3.40.1190.20">
    <property type="match status" value="1"/>
</dbReference>
<evidence type="ECO:0000256" key="4">
    <source>
        <dbReference type="ARBA" id="ARBA00022679"/>
    </source>
</evidence>
<dbReference type="CDD" id="cd01164">
    <property type="entry name" value="FruK_PfkB_like"/>
    <property type="match status" value="1"/>
</dbReference>
<organism evidence="13 14">
    <name type="scientific">Oryzihumus leptocrescens</name>
    <dbReference type="NCBI Taxonomy" id="297536"/>
    <lineage>
        <taxon>Bacteria</taxon>
        <taxon>Bacillati</taxon>
        <taxon>Actinomycetota</taxon>
        <taxon>Actinomycetes</taxon>
        <taxon>Micrococcales</taxon>
        <taxon>Intrasporangiaceae</taxon>
        <taxon>Oryzihumus</taxon>
    </lineage>
</organism>
<keyword evidence="5 11" id="KW-0547">Nucleotide-binding</keyword>
<dbReference type="SUPFAM" id="SSF53613">
    <property type="entry name" value="Ribokinase-like"/>
    <property type="match status" value="1"/>
</dbReference>
<keyword evidence="7 11" id="KW-0067">ATP-binding</keyword>
<dbReference type="RefSeq" id="WP_141788396.1">
    <property type="nucleotide sequence ID" value="NZ_BAAAKX010000017.1"/>
</dbReference>
<dbReference type="PIRSF" id="PIRSF000535">
    <property type="entry name" value="1PFK/6PFK/LacC"/>
    <property type="match status" value="1"/>
</dbReference>
<dbReference type="GO" id="GO:0044281">
    <property type="term" value="P:small molecule metabolic process"/>
    <property type="evidence" value="ECO:0007669"/>
    <property type="project" value="UniProtKB-ARBA"/>
</dbReference>
<dbReference type="InterPro" id="IPR017583">
    <property type="entry name" value="Tagatose/fructose_Pkinase"/>
</dbReference>
<proteinExistence type="inferred from homology"/>
<evidence type="ECO:0000256" key="1">
    <source>
        <dbReference type="ARBA" id="ARBA00010688"/>
    </source>
</evidence>
<dbReference type="PANTHER" id="PTHR46566:SF5">
    <property type="entry name" value="1-PHOSPHOFRUCTOKINASE"/>
    <property type="match status" value="1"/>
</dbReference>
<keyword evidence="4 10" id="KW-0808">Transferase</keyword>
<keyword evidence="6 11" id="KW-0418">Kinase</keyword>
<evidence type="ECO:0000256" key="7">
    <source>
        <dbReference type="ARBA" id="ARBA00022840"/>
    </source>
</evidence>
<evidence type="ECO:0000256" key="9">
    <source>
        <dbReference type="ARBA" id="ARBA00047745"/>
    </source>
</evidence>
<dbReference type="PANTHER" id="PTHR46566">
    <property type="entry name" value="1-PHOSPHOFRUCTOKINASE-RELATED"/>
    <property type="match status" value="1"/>
</dbReference>
<dbReference type="InterPro" id="IPR022463">
    <property type="entry name" value="1-PFruKinase"/>
</dbReference>
<gene>
    <name evidence="13" type="ORF">FB474_1902</name>
</gene>
<evidence type="ECO:0000256" key="11">
    <source>
        <dbReference type="RuleBase" id="RU369061"/>
    </source>
</evidence>
<reference evidence="13 14" key="1">
    <citation type="submission" date="2019-06" db="EMBL/GenBank/DDBJ databases">
        <title>Sequencing the genomes of 1000 actinobacteria strains.</title>
        <authorList>
            <person name="Klenk H.-P."/>
        </authorList>
    </citation>
    <scope>NUCLEOTIDE SEQUENCE [LARGE SCALE GENOMIC DNA]</scope>
    <source>
        <strain evidence="13 14">DSM 18082</strain>
    </source>
</reference>
<dbReference type="EMBL" id="VFOQ01000001">
    <property type="protein sequence ID" value="TQL60507.1"/>
    <property type="molecule type" value="Genomic_DNA"/>
</dbReference>
<sequence length="316" mass="31472">MIVTLTPNPSIDRTVSISHLERGEVHRATSSRVDPGGKGVNVSRALAAHGLHSVAVLPAGGAEGALLERLLTSTGVEVLPVPIGGSVRANVALVEPDGTTTKVNEPGPTLTTAELSSLVAGAATALMRGPSWVVGCGSLPPGVDDELYAGLVRRARAAGVRVAVDTSGVPLARAVAAGPDLIKPNHEELAELVGAALPTLADVHTAAKGLVGQGVRTVVVSLGRHGALLVTDGLTAHGHAVVDRPLSTVGAGDALLAGYLHATATGSAPDSALAAGVAWGAAAVGLPGSRMPTPGDVHGIPVLVTHHPDLTLRLAP</sequence>
<evidence type="ECO:0000259" key="12">
    <source>
        <dbReference type="Pfam" id="PF00294"/>
    </source>
</evidence>
<dbReference type="AlphaFoldDB" id="A0A542ZJI4"/>
<dbReference type="Proteomes" id="UP000319514">
    <property type="component" value="Unassembled WGS sequence"/>
</dbReference>
<dbReference type="GO" id="GO:0005829">
    <property type="term" value="C:cytosol"/>
    <property type="evidence" value="ECO:0007669"/>
    <property type="project" value="TreeGrafter"/>
</dbReference>
<dbReference type="Pfam" id="PF00294">
    <property type="entry name" value="PfkB"/>
    <property type="match status" value="1"/>
</dbReference>
<comment type="caution">
    <text evidence="13">The sequence shown here is derived from an EMBL/GenBank/DDBJ whole genome shotgun (WGS) entry which is preliminary data.</text>
</comment>
<dbReference type="NCBIfam" id="TIGR03168">
    <property type="entry name" value="1-PFK"/>
    <property type="match status" value="1"/>
</dbReference>
<evidence type="ECO:0000313" key="13">
    <source>
        <dbReference type="EMBL" id="TQL60507.1"/>
    </source>
</evidence>
<dbReference type="InterPro" id="IPR002173">
    <property type="entry name" value="Carboh/pur_kinase_PfkB_CS"/>
</dbReference>
<dbReference type="FunFam" id="3.40.1190.20:FF:000001">
    <property type="entry name" value="Phosphofructokinase"/>
    <property type="match status" value="1"/>
</dbReference>
<dbReference type="PROSITE" id="PS00584">
    <property type="entry name" value="PFKB_KINASES_2"/>
    <property type="match status" value="1"/>
</dbReference>
<comment type="catalytic activity">
    <reaction evidence="9 11">
        <text>beta-D-fructose 1-phosphate + ATP = beta-D-fructose 1,6-bisphosphate + ADP + H(+)</text>
        <dbReference type="Rhea" id="RHEA:14213"/>
        <dbReference type="ChEBI" id="CHEBI:15378"/>
        <dbReference type="ChEBI" id="CHEBI:30616"/>
        <dbReference type="ChEBI" id="CHEBI:32966"/>
        <dbReference type="ChEBI" id="CHEBI:138881"/>
        <dbReference type="ChEBI" id="CHEBI:456216"/>
        <dbReference type="EC" id="2.7.1.56"/>
    </reaction>
</comment>
<dbReference type="PROSITE" id="PS00583">
    <property type="entry name" value="PFKB_KINASES_1"/>
    <property type="match status" value="1"/>
</dbReference>
<evidence type="ECO:0000256" key="5">
    <source>
        <dbReference type="ARBA" id="ARBA00022741"/>
    </source>
</evidence>
<accession>A0A542ZJI4</accession>
<comment type="similarity">
    <text evidence="1 11">Belongs to the carbohydrate kinase PfkB family.</text>
</comment>
<protein>
    <recommendedName>
        <fullName evidence="3 11">1-phosphofructokinase</fullName>
        <shortName evidence="11">Fru1PK</shortName>
        <ecNumber evidence="2 11">2.7.1.56</ecNumber>
    </recommendedName>
    <alternativeName>
        <fullName evidence="8 11">Fructose 1-phosphate kinase</fullName>
    </alternativeName>
</protein>
<dbReference type="GO" id="GO:0016052">
    <property type="term" value="P:carbohydrate catabolic process"/>
    <property type="evidence" value="ECO:0007669"/>
    <property type="project" value="UniProtKB-ARBA"/>
</dbReference>
<evidence type="ECO:0000256" key="6">
    <source>
        <dbReference type="ARBA" id="ARBA00022777"/>
    </source>
</evidence>
<dbReference type="InterPro" id="IPR029056">
    <property type="entry name" value="Ribokinase-like"/>
</dbReference>
<evidence type="ECO:0000256" key="3">
    <source>
        <dbReference type="ARBA" id="ARBA00013596"/>
    </source>
</evidence>
<evidence type="ECO:0000313" key="14">
    <source>
        <dbReference type="Proteomes" id="UP000319514"/>
    </source>
</evidence>
<evidence type="ECO:0000256" key="10">
    <source>
        <dbReference type="PIRNR" id="PIRNR000535"/>
    </source>
</evidence>